<keyword evidence="8" id="KW-1133">Transmembrane helix</keyword>
<dbReference type="SMART" id="SM00387">
    <property type="entry name" value="HATPase_c"/>
    <property type="match status" value="1"/>
</dbReference>
<comment type="caution">
    <text evidence="10">The sequence shown here is derived from an EMBL/GenBank/DDBJ whole genome shotgun (WGS) entry which is preliminary data.</text>
</comment>
<evidence type="ECO:0000256" key="4">
    <source>
        <dbReference type="ARBA" id="ARBA00022679"/>
    </source>
</evidence>
<evidence type="ECO:0000256" key="1">
    <source>
        <dbReference type="ARBA" id="ARBA00000085"/>
    </source>
</evidence>
<evidence type="ECO:0000256" key="3">
    <source>
        <dbReference type="ARBA" id="ARBA00022553"/>
    </source>
</evidence>
<name>A0A3N7HU96_9BURK</name>
<dbReference type="PRINTS" id="PR00344">
    <property type="entry name" value="BCTRLSENSOR"/>
</dbReference>
<dbReference type="Proteomes" id="UP000267464">
    <property type="component" value="Unassembled WGS sequence"/>
</dbReference>
<keyword evidence="4" id="KW-0808">Transferase</keyword>
<dbReference type="RefSeq" id="WP_124539782.1">
    <property type="nucleotide sequence ID" value="NZ_QUSW01000002.1"/>
</dbReference>
<reference evidence="10 11" key="2">
    <citation type="submission" date="2018-12" db="EMBL/GenBank/DDBJ databases">
        <title>Rhizobacter gummiphilus sp. nov., a rubber-degrading bacterium isolated from the soil of a botanical garden in Japan.</title>
        <authorList>
            <person name="Shunsuke S.S."/>
        </authorList>
    </citation>
    <scope>NUCLEOTIDE SEQUENCE [LARGE SCALE GENOMIC DNA]</scope>
    <source>
        <strain evidence="10 11">S-16</strain>
    </source>
</reference>
<dbReference type="GO" id="GO:0000155">
    <property type="term" value="F:phosphorelay sensor kinase activity"/>
    <property type="evidence" value="ECO:0007669"/>
    <property type="project" value="InterPro"/>
</dbReference>
<evidence type="ECO:0000256" key="5">
    <source>
        <dbReference type="ARBA" id="ARBA00022777"/>
    </source>
</evidence>
<evidence type="ECO:0000259" key="9">
    <source>
        <dbReference type="PROSITE" id="PS50109"/>
    </source>
</evidence>
<protein>
    <recommendedName>
        <fullName evidence="2">histidine kinase</fullName>
        <ecNumber evidence="2">2.7.13.3</ecNumber>
    </recommendedName>
</protein>
<dbReference type="Pfam" id="PF02518">
    <property type="entry name" value="HATPase_c"/>
    <property type="match status" value="1"/>
</dbReference>
<evidence type="ECO:0000256" key="6">
    <source>
        <dbReference type="SAM" id="Coils"/>
    </source>
</evidence>
<keyword evidence="8" id="KW-0812">Transmembrane</keyword>
<organism evidence="10 11">
    <name type="scientific">Piscinibacter terrae</name>
    <dbReference type="NCBI Taxonomy" id="2496871"/>
    <lineage>
        <taxon>Bacteria</taxon>
        <taxon>Pseudomonadati</taxon>
        <taxon>Pseudomonadota</taxon>
        <taxon>Betaproteobacteria</taxon>
        <taxon>Burkholderiales</taxon>
        <taxon>Sphaerotilaceae</taxon>
        <taxon>Piscinibacter</taxon>
    </lineage>
</organism>
<dbReference type="InterPro" id="IPR036097">
    <property type="entry name" value="HisK_dim/P_sf"/>
</dbReference>
<sequence>MNANIWWPLLATTALLLIAVIGLVWRLQGLRRDLRSARESLQQSQGEVRRLHLELERLAPQPACRGNERELGHGNAPEPAPAHAEPATSRPGAFLARMSHELRTPLNGILYYAQALQRDTALTPRQQRGLQTIAESGQRLLALINDVVELARIDAGTIELTPIEVRLSELLKRVSDVVRVQAEDKGLFFSLQVAAGLPVAVRIDENRLRQVLFHLLGNAVRFTARGEVTLGVSPVPPALPDDGRAVRLRFEVRDSGIGFDDAQLARLFQPFEPPGAANERAGGAGLGLLISRRLVRLLGGDIHARSQPGEGSALWFEVDAALAEVGADASFMRGVPAVDADEARLPAADCHDQRHPAPPPEELAVLRELARIGNMRSIRERADHLKNLDTRYRPFAEQLEQLAEQCQSMAISTLVESYVAEGNLT</sequence>
<dbReference type="InterPro" id="IPR036890">
    <property type="entry name" value="HATPase_C_sf"/>
</dbReference>
<dbReference type="Gene3D" id="3.30.565.10">
    <property type="entry name" value="Histidine kinase-like ATPase, C-terminal domain"/>
    <property type="match status" value="1"/>
</dbReference>
<dbReference type="Pfam" id="PF00512">
    <property type="entry name" value="HisKA"/>
    <property type="match status" value="1"/>
</dbReference>
<evidence type="ECO:0000313" key="10">
    <source>
        <dbReference type="EMBL" id="RQP24876.1"/>
    </source>
</evidence>
<dbReference type="Gene3D" id="1.10.287.130">
    <property type="match status" value="1"/>
</dbReference>
<keyword evidence="11" id="KW-1185">Reference proteome</keyword>
<feature type="region of interest" description="Disordered" evidence="7">
    <location>
        <begin position="62"/>
        <end position="88"/>
    </location>
</feature>
<dbReference type="PROSITE" id="PS50109">
    <property type="entry name" value="HIS_KIN"/>
    <property type="match status" value="1"/>
</dbReference>
<dbReference type="InterPro" id="IPR003661">
    <property type="entry name" value="HisK_dim/P_dom"/>
</dbReference>
<proteinExistence type="predicted"/>
<dbReference type="CDD" id="cd00082">
    <property type="entry name" value="HisKA"/>
    <property type="match status" value="1"/>
</dbReference>
<dbReference type="AlphaFoldDB" id="A0A3N7HU96"/>
<dbReference type="InterPro" id="IPR005467">
    <property type="entry name" value="His_kinase_dom"/>
</dbReference>
<dbReference type="SMART" id="SM00388">
    <property type="entry name" value="HisKA"/>
    <property type="match status" value="1"/>
</dbReference>
<dbReference type="SUPFAM" id="SSF47384">
    <property type="entry name" value="Homodimeric domain of signal transducing histidine kinase"/>
    <property type="match status" value="1"/>
</dbReference>
<feature type="coiled-coil region" evidence="6">
    <location>
        <begin position="27"/>
        <end position="54"/>
    </location>
</feature>
<gene>
    <name evidence="10" type="ORF">DZC73_08375</name>
</gene>
<keyword evidence="3" id="KW-0597">Phosphoprotein</keyword>
<dbReference type="PANTHER" id="PTHR43047:SF64">
    <property type="entry name" value="HISTIDINE KINASE CONTAINING CHEY-HOMOLOGOUS RECEIVER DOMAIN AND PAS DOMAIN-RELATED"/>
    <property type="match status" value="1"/>
</dbReference>
<dbReference type="InterPro" id="IPR004358">
    <property type="entry name" value="Sig_transdc_His_kin-like_C"/>
</dbReference>
<evidence type="ECO:0000256" key="7">
    <source>
        <dbReference type="SAM" id="MobiDB-lite"/>
    </source>
</evidence>
<dbReference type="InterPro" id="IPR003594">
    <property type="entry name" value="HATPase_dom"/>
</dbReference>
<reference evidence="10 11" key="1">
    <citation type="submission" date="2018-08" db="EMBL/GenBank/DDBJ databases">
        <authorList>
            <person name="Khan S.A."/>
            <person name="Jeon C.O."/>
            <person name="Chun B.H."/>
            <person name="Jeong S.E."/>
        </authorList>
    </citation>
    <scope>NUCLEOTIDE SEQUENCE [LARGE SCALE GENOMIC DNA]</scope>
    <source>
        <strain evidence="10 11">S-16</strain>
    </source>
</reference>
<dbReference type="EMBL" id="QUSW01000002">
    <property type="protein sequence ID" value="RQP24876.1"/>
    <property type="molecule type" value="Genomic_DNA"/>
</dbReference>
<evidence type="ECO:0000313" key="11">
    <source>
        <dbReference type="Proteomes" id="UP000267464"/>
    </source>
</evidence>
<keyword evidence="8" id="KW-0472">Membrane</keyword>
<comment type="catalytic activity">
    <reaction evidence="1">
        <text>ATP + protein L-histidine = ADP + protein N-phospho-L-histidine.</text>
        <dbReference type="EC" id="2.7.13.3"/>
    </reaction>
</comment>
<evidence type="ECO:0000256" key="2">
    <source>
        <dbReference type="ARBA" id="ARBA00012438"/>
    </source>
</evidence>
<evidence type="ECO:0000256" key="8">
    <source>
        <dbReference type="SAM" id="Phobius"/>
    </source>
</evidence>
<accession>A0A3N7HU96</accession>
<dbReference type="OrthoDB" id="9810730at2"/>
<keyword evidence="6" id="KW-0175">Coiled coil</keyword>
<feature type="domain" description="Histidine kinase" evidence="9">
    <location>
        <begin position="97"/>
        <end position="322"/>
    </location>
</feature>
<dbReference type="PANTHER" id="PTHR43047">
    <property type="entry name" value="TWO-COMPONENT HISTIDINE PROTEIN KINASE"/>
    <property type="match status" value="1"/>
</dbReference>
<dbReference type="EC" id="2.7.13.3" evidence="2"/>
<keyword evidence="5" id="KW-0418">Kinase</keyword>
<dbReference type="CDD" id="cd16922">
    <property type="entry name" value="HATPase_EvgS-ArcB-TorS-like"/>
    <property type="match status" value="1"/>
</dbReference>
<feature type="transmembrane region" description="Helical" evidence="8">
    <location>
        <begin position="6"/>
        <end position="25"/>
    </location>
</feature>
<dbReference type="SUPFAM" id="SSF55874">
    <property type="entry name" value="ATPase domain of HSP90 chaperone/DNA topoisomerase II/histidine kinase"/>
    <property type="match status" value="1"/>
</dbReference>